<dbReference type="EMBL" id="CP003364">
    <property type="protein sequence ID" value="AGA27929.1"/>
    <property type="molecule type" value="Genomic_DNA"/>
</dbReference>
<dbReference type="AlphaFoldDB" id="L0DEY4"/>
<dbReference type="PROSITE" id="PS50110">
    <property type="entry name" value="RESPONSE_REGULATORY"/>
    <property type="match status" value="1"/>
</dbReference>
<name>L0DEY4_SINAD</name>
<dbReference type="SUPFAM" id="SSF52172">
    <property type="entry name" value="CheY-like"/>
    <property type="match status" value="1"/>
</dbReference>
<dbReference type="PROSITE" id="PS50122">
    <property type="entry name" value="CHEB"/>
    <property type="match status" value="1"/>
</dbReference>
<dbReference type="InterPro" id="IPR035909">
    <property type="entry name" value="CheB_C"/>
</dbReference>
<keyword evidence="3 6" id="KW-0378">Hydrolase</keyword>
<dbReference type="CDD" id="cd16432">
    <property type="entry name" value="CheB_Rec"/>
    <property type="match status" value="1"/>
</dbReference>
<dbReference type="PIRSF" id="PIRSF000876">
    <property type="entry name" value="RR_chemtxs_CheB"/>
    <property type="match status" value="1"/>
</dbReference>
<keyword evidence="1" id="KW-0963">Cytoplasm</keyword>
<keyword evidence="2 6" id="KW-0145">Chemotaxis</keyword>
<dbReference type="KEGG" id="saci:Sinac_3685"/>
<evidence type="ECO:0000313" key="10">
    <source>
        <dbReference type="EMBL" id="AGA27929.1"/>
    </source>
</evidence>
<dbReference type="Gene3D" id="3.40.50.180">
    <property type="entry name" value="Methylesterase CheB, C-terminal domain"/>
    <property type="match status" value="1"/>
</dbReference>
<evidence type="ECO:0000256" key="5">
    <source>
        <dbReference type="ARBA" id="ARBA00048267"/>
    </source>
</evidence>
<feature type="active site" evidence="6">
    <location>
        <position position="169"/>
    </location>
</feature>
<dbReference type="PANTHER" id="PTHR42872">
    <property type="entry name" value="PROTEIN-GLUTAMATE METHYLESTERASE/PROTEIN-GLUTAMINE GLUTAMINASE"/>
    <property type="match status" value="1"/>
</dbReference>
<reference evidence="10 11" key="1">
    <citation type="submission" date="2012-02" db="EMBL/GenBank/DDBJ databases">
        <title>Complete sequence of chromosome of Singulisphaera acidiphila DSM 18658.</title>
        <authorList>
            <consortium name="US DOE Joint Genome Institute (JGI-PGF)"/>
            <person name="Lucas S."/>
            <person name="Copeland A."/>
            <person name="Lapidus A."/>
            <person name="Glavina del Rio T."/>
            <person name="Dalin E."/>
            <person name="Tice H."/>
            <person name="Bruce D."/>
            <person name="Goodwin L."/>
            <person name="Pitluck S."/>
            <person name="Peters L."/>
            <person name="Ovchinnikova G."/>
            <person name="Chertkov O."/>
            <person name="Kyrpides N."/>
            <person name="Mavromatis K."/>
            <person name="Ivanova N."/>
            <person name="Brettin T."/>
            <person name="Detter J.C."/>
            <person name="Han C."/>
            <person name="Larimer F."/>
            <person name="Land M."/>
            <person name="Hauser L."/>
            <person name="Markowitz V."/>
            <person name="Cheng J.-F."/>
            <person name="Hugenholtz P."/>
            <person name="Woyke T."/>
            <person name="Wu D."/>
            <person name="Tindall B."/>
            <person name="Pomrenke H."/>
            <person name="Brambilla E."/>
            <person name="Klenk H.-P."/>
            <person name="Eisen J.A."/>
        </authorList>
    </citation>
    <scope>NUCLEOTIDE SEQUENCE [LARGE SCALE GENOMIC DNA]</scope>
    <source>
        <strain evidence="11">ATCC BAA-1392 / DSM 18658 / VKM B-2454 / MOB10</strain>
    </source>
</reference>
<evidence type="ECO:0000256" key="1">
    <source>
        <dbReference type="ARBA" id="ARBA00022490"/>
    </source>
</evidence>
<comment type="caution">
    <text evidence="7">Lacks conserved residue(s) required for the propagation of feature annotation.</text>
</comment>
<evidence type="ECO:0000259" key="8">
    <source>
        <dbReference type="PROSITE" id="PS50110"/>
    </source>
</evidence>
<dbReference type="STRING" id="886293.Sinac_3685"/>
<dbReference type="OrthoDB" id="9793421at2"/>
<evidence type="ECO:0000313" key="11">
    <source>
        <dbReference type="Proteomes" id="UP000010798"/>
    </source>
</evidence>
<dbReference type="InterPro" id="IPR011006">
    <property type="entry name" value="CheY-like_superfamily"/>
</dbReference>
<evidence type="ECO:0000256" key="6">
    <source>
        <dbReference type="PROSITE-ProRule" id="PRU00050"/>
    </source>
</evidence>
<dbReference type="GO" id="GO:0000156">
    <property type="term" value="F:phosphorelay response regulator activity"/>
    <property type="evidence" value="ECO:0007669"/>
    <property type="project" value="InterPro"/>
</dbReference>
<evidence type="ECO:0000256" key="2">
    <source>
        <dbReference type="ARBA" id="ARBA00022500"/>
    </source>
</evidence>
<dbReference type="GO" id="GO:0005737">
    <property type="term" value="C:cytoplasm"/>
    <property type="evidence" value="ECO:0007669"/>
    <property type="project" value="InterPro"/>
</dbReference>
<protein>
    <recommendedName>
        <fullName evidence="4">protein-glutamate methylesterase</fullName>
        <ecNumber evidence="4">3.1.1.61</ecNumber>
    </recommendedName>
</protein>
<accession>L0DEY4</accession>
<dbReference type="Pfam" id="PF01339">
    <property type="entry name" value="CheB_methylest"/>
    <property type="match status" value="1"/>
</dbReference>
<sequence length="367" mass="38768">MNSGLVEHLTGRNRTRAMRKIRVLIIGGSFVVRRMLAEAIAADPALEVLGIAAGARLGLAKIEQGRPDLVVLGGETSKGDGSGILAAIQRAHPRLSIILFGEEKERRLDRSAANSRALDPGRLAVAIHGIPGGLIATIKRHGVSDEEAKAPRNLGAAIEKVEILVIGASTGGPDALALLLSSFRADFPVPILIVQHLPPNFTRYLVDRLAHHSALGVQEAAPGDRLLPGHAWLAPGNVHLVVARDSQGVCVRFSHDPPEQSCRPSVDVLFRSVAAVYGPAALAVVLTGMGRDGLAGCAAIRAAGGQVLVQDEATSVVWGMPGQVSRAGLADLVLPLGALGPEIDRRSRERWPARRRFEGESEEAPCR</sequence>
<dbReference type="GO" id="GO:0008984">
    <property type="term" value="F:protein-glutamate methylesterase activity"/>
    <property type="evidence" value="ECO:0007669"/>
    <property type="project" value="UniProtKB-EC"/>
</dbReference>
<dbReference type="HOGENOM" id="CLU_000445_51_0_0"/>
<evidence type="ECO:0000259" key="9">
    <source>
        <dbReference type="PROSITE" id="PS50122"/>
    </source>
</evidence>
<comment type="catalytic activity">
    <reaction evidence="5">
        <text>[protein]-L-glutamate 5-O-methyl ester + H2O = L-glutamyl-[protein] + methanol + H(+)</text>
        <dbReference type="Rhea" id="RHEA:23236"/>
        <dbReference type="Rhea" id="RHEA-COMP:10208"/>
        <dbReference type="Rhea" id="RHEA-COMP:10311"/>
        <dbReference type="ChEBI" id="CHEBI:15377"/>
        <dbReference type="ChEBI" id="CHEBI:15378"/>
        <dbReference type="ChEBI" id="CHEBI:17790"/>
        <dbReference type="ChEBI" id="CHEBI:29973"/>
        <dbReference type="ChEBI" id="CHEBI:82795"/>
        <dbReference type="EC" id="3.1.1.61"/>
    </reaction>
</comment>
<dbReference type="SUPFAM" id="SSF52738">
    <property type="entry name" value="Methylesterase CheB, C-terminal domain"/>
    <property type="match status" value="1"/>
</dbReference>
<dbReference type="eggNOG" id="COG2201">
    <property type="taxonomic scope" value="Bacteria"/>
</dbReference>
<dbReference type="EC" id="3.1.1.61" evidence="4"/>
<evidence type="ECO:0000256" key="3">
    <source>
        <dbReference type="ARBA" id="ARBA00022801"/>
    </source>
</evidence>
<dbReference type="InterPro" id="IPR008248">
    <property type="entry name" value="CheB-like"/>
</dbReference>
<proteinExistence type="predicted"/>
<gene>
    <name evidence="10" type="ordered locus">Sinac_3685</name>
</gene>
<dbReference type="Proteomes" id="UP000010798">
    <property type="component" value="Chromosome"/>
</dbReference>
<feature type="active site" evidence="6">
    <location>
        <position position="292"/>
    </location>
</feature>
<feature type="domain" description="CheB-type methylesterase" evidence="9">
    <location>
        <begin position="157"/>
        <end position="343"/>
    </location>
</feature>
<dbReference type="Gene3D" id="3.40.50.2300">
    <property type="match status" value="1"/>
</dbReference>
<keyword evidence="11" id="KW-1185">Reference proteome</keyword>
<feature type="active site" evidence="6">
    <location>
        <position position="196"/>
    </location>
</feature>
<evidence type="ECO:0000256" key="4">
    <source>
        <dbReference type="ARBA" id="ARBA00039140"/>
    </source>
</evidence>
<organism evidence="10 11">
    <name type="scientific">Singulisphaera acidiphila (strain ATCC BAA-1392 / DSM 18658 / VKM B-2454 / MOB10)</name>
    <dbReference type="NCBI Taxonomy" id="886293"/>
    <lineage>
        <taxon>Bacteria</taxon>
        <taxon>Pseudomonadati</taxon>
        <taxon>Planctomycetota</taxon>
        <taxon>Planctomycetia</taxon>
        <taxon>Isosphaerales</taxon>
        <taxon>Isosphaeraceae</taxon>
        <taxon>Singulisphaera</taxon>
    </lineage>
</organism>
<dbReference type="PANTHER" id="PTHR42872:SF6">
    <property type="entry name" value="PROTEIN-GLUTAMATE METHYLESTERASE_PROTEIN-GLUTAMINE GLUTAMINASE"/>
    <property type="match status" value="1"/>
</dbReference>
<dbReference type="InterPro" id="IPR001789">
    <property type="entry name" value="Sig_transdc_resp-reg_receiver"/>
</dbReference>
<feature type="domain" description="Response regulatory" evidence="8">
    <location>
        <begin position="22"/>
        <end position="131"/>
    </location>
</feature>
<dbReference type="InterPro" id="IPR000673">
    <property type="entry name" value="Sig_transdc_resp-reg_Me-estase"/>
</dbReference>
<dbReference type="GO" id="GO:0006935">
    <property type="term" value="P:chemotaxis"/>
    <property type="evidence" value="ECO:0007669"/>
    <property type="project" value="UniProtKB-UniRule"/>
</dbReference>
<evidence type="ECO:0000256" key="7">
    <source>
        <dbReference type="PROSITE-ProRule" id="PRU00169"/>
    </source>
</evidence>